<dbReference type="STRING" id="27342.A0A0H2RPI6"/>
<dbReference type="Pfam" id="PF01575">
    <property type="entry name" value="MaoC_dehydratas"/>
    <property type="match status" value="1"/>
</dbReference>
<dbReference type="GO" id="GO:0004300">
    <property type="term" value="F:enoyl-CoA hydratase activity"/>
    <property type="evidence" value="ECO:0007669"/>
    <property type="project" value="TreeGrafter"/>
</dbReference>
<evidence type="ECO:0000313" key="4">
    <source>
        <dbReference type="EMBL" id="KLO13482.1"/>
    </source>
</evidence>
<evidence type="ECO:0000259" key="2">
    <source>
        <dbReference type="Pfam" id="PF01575"/>
    </source>
</evidence>
<dbReference type="GO" id="GO:0005777">
    <property type="term" value="C:peroxisome"/>
    <property type="evidence" value="ECO:0007669"/>
    <property type="project" value="TreeGrafter"/>
</dbReference>
<feature type="region of interest" description="Disordered" evidence="1">
    <location>
        <begin position="1"/>
        <end position="22"/>
    </location>
</feature>
<keyword evidence="5" id="KW-1185">Reference proteome</keyword>
<dbReference type="InParanoid" id="A0A0H2RPI6"/>
<name>A0A0H2RPI6_9AGAM</name>
<organism evidence="4 5">
    <name type="scientific">Schizopora paradoxa</name>
    <dbReference type="NCBI Taxonomy" id="27342"/>
    <lineage>
        <taxon>Eukaryota</taxon>
        <taxon>Fungi</taxon>
        <taxon>Dikarya</taxon>
        <taxon>Basidiomycota</taxon>
        <taxon>Agaricomycotina</taxon>
        <taxon>Agaricomycetes</taxon>
        <taxon>Hymenochaetales</taxon>
        <taxon>Schizoporaceae</taxon>
        <taxon>Schizopora</taxon>
    </lineage>
</organism>
<feature type="compositionally biased region" description="Polar residues" evidence="1">
    <location>
        <begin position="1"/>
        <end position="14"/>
    </location>
</feature>
<dbReference type="InterPro" id="IPR029069">
    <property type="entry name" value="HotDog_dom_sf"/>
</dbReference>
<proteinExistence type="predicted"/>
<dbReference type="SUPFAM" id="SSF54637">
    <property type="entry name" value="Thioesterase/thiol ester dehydrase-isomerase"/>
    <property type="match status" value="2"/>
</dbReference>
<dbReference type="EMBL" id="KQ085959">
    <property type="protein sequence ID" value="KLO13482.1"/>
    <property type="molecule type" value="Genomic_DNA"/>
</dbReference>
<accession>A0A0H2RPI6</accession>
<dbReference type="Gene3D" id="3.10.129.10">
    <property type="entry name" value="Hotdog Thioesterase"/>
    <property type="match status" value="1"/>
</dbReference>
<evidence type="ECO:0000259" key="3">
    <source>
        <dbReference type="Pfam" id="PF22622"/>
    </source>
</evidence>
<dbReference type="OrthoDB" id="3592703at2759"/>
<dbReference type="InterPro" id="IPR054357">
    <property type="entry name" value="MFE-2_N"/>
</dbReference>
<dbReference type="Proteomes" id="UP000053477">
    <property type="component" value="Unassembled WGS sequence"/>
</dbReference>
<gene>
    <name evidence="4" type="ORF">SCHPADRAFT_827982</name>
</gene>
<protein>
    <submittedName>
        <fullName evidence="4">Hydroxysteroid dehydrogenase</fullName>
    </submittedName>
</protein>
<dbReference type="PANTHER" id="PTHR13078:SF56">
    <property type="entry name" value="PEROXISOMAL MULTIFUNCTIONAL ENZYME TYPE 2"/>
    <property type="match status" value="1"/>
</dbReference>
<evidence type="ECO:0000313" key="5">
    <source>
        <dbReference type="Proteomes" id="UP000053477"/>
    </source>
</evidence>
<dbReference type="InterPro" id="IPR002539">
    <property type="entry name" value="MaoC-like_dom"/>
</dbReference>
<dbReference type="AlphaFoldDB" id="A0A0H2RPI6"/>
<dbReference type="GO" id="GO:0003857">
    <property type="term" value="F:(3S)-3-hydroxyacyl-CoA dehydrogenase (NAD+) activity"/>
    <property type="evidence" value="ECO:0007669"/>
    <property type="project" value="TreeGrafter"/>
</dbReference>
<dbReference type="Pfam" id="PF22622">
    <property type="entry name" value="MFE-2_hydrat-2_N"/>
    <property type="match status" value="1"/>
</dbReference>
<evidence type="ECO:0000256" key="1">
    <source>
        <dbReference type="SAM" id="MobiDB-lite"/>
    </source>
</evidence>
<feature type="domain" description="Peroxisomal multifunctional enzyme type 2-like N-terminal" evidence="3">
    <location>
        <begin position="48"/>
        <end position="173"/>
    </location>
</feature>
<dbReference type="CDD" id="cd03448">
    <property type="entry name" value="HDE_HSD"/>
    <property type="match status" value="1"/>
</dbReference>
<reference evidence="4 5" key="1">
    <citation type="submission" date="2015-04" db="EMBL/GenBank/DDBJ databases">
        <title>Complete genome sequence of Schizopora paradoxa KUC8140, a cosmopolitan wood degrader in East Asia.</title>
        <authorList>
            <consortium name="DOE Joint Genome Institute"/>
            <person name="Min B."/>
            <person name="Park H."/>
            <person name="Jang Y."/>
            <person name="Kim J.-J."/>
            <person name="Kim K.H."/>
            <person name="Pangilinan J."/>
            <person name="Lipzen A."/>
            <person name="Riley R."/>
            <person name="Grigoriev I.V."/>
            <person name="Spatafora J.W."/>
            <person name="Choi I.-G."/>
        </authorList>
    </citation>
    <scope>NUCLEOTIDE SEQUENCE [LARGE SCALE GENOMIC DNA]</scope>
    <source>
        <strain evidence="4 5">KUC8140</strain>
    </source>
</reference>
<dbReference type="GO" id="GO:0006635">
    <property type="term" value="P:fatty acid beta-oxidation"/>
    <property type="evidence" value="ECO:0007669"/>
    <property type="project" value="TreeGrafter"/>
</dbReference>
<dbReference type="PANTHER" id="PTHR13078">
    <property type="entry name" value="PEROXISOMAL MULTIFUNCTIONAL ENZYME TYPE 2-RELATED"/>
    <property type="match status" value="1"/>
</dbReference>
<sequence length="325" mass="35126">MTSLDTTRAASSSDVDPASGFDPYFDPEDADLVRKAKKDLKLEKSFVYTYTERDVALYNMGIGASVEELQWIFDGHEEFAAIPTMAAVPAIPACRSLEAYYLPDFDPGKVLHAEQYISLKYPIPTSGSWIHRSTLMQVLDKGKSTVMSTHVEATDSDSGKVICESVVSVVVRGVGGFGGRIKSKLSGPAFAPNDPPKRKPDAVVEEKTLPSQAVLYRLSGDTNPLHILPGAAAKAGFKKPILHGLCTMGFSAKHILKTFGNFKDIKVRFSGIVYPGETLVTEMWKEGNRVIFVTKVKERNAIALNAAAVTLGTPGAENSTIGAKL</sequence>
<feature type="domain" description="MaoC-like" evidence="2">
    <location>
        <begin position="195"/>
        <end position="302"/>
    </location>
</feature>
<dbReference type="GO" id="GO:0044594">
    <property type="term" value="F:17-beta-hydroxysteroid dehydrogenase (NAD+) activity"/>
    <property type="evidence" value="ECO:0007669"/>
    <property type="project" value="TreeGrafter"/>
</dbReference>